<feature type="region of interest" description="Disordered" evidence="2">
    <location>
        <begin position="1081"/>
        <end position="1106"/>
    </location>
</feature>
<dbReference type="PANTHER" id="PTHR13361:SF1">
    <property type="entry name" value="WW DOMAIN-BINDING PROTEIN 11"/>
    <property type="match status" value="1"/>
</dbReference>
<feature type="region of interest" description="Disordered" evidence="2">
    <location>
        <begin position="862"/>
        <end position="924"/>
    </location>
</feature>
<feature type="region of interest" description="Disordered" evidence="2">
    <location>
        <begin position="307"/>
        <end position="333"/>
    </location>
</feature>
<feature type="coiled-coil region" evidence="1">
    <location>
        <begin position="1398"/>
        <end position="1425"/>
    </location>
</feature>
<sequence length="1427" mass="140595">MALQGSLQEALGCIDEVARDLVFYETPYYKPGTEQAVLAKCQATLEKCRPVLIANAEAITNSDWRKIATLVGPLAHCLIIQATAQYASSAKARHSAASAVAVLASLSSTTERAKVILAAALEAGVVDAFVGTLRHSLRHPNPDRVVRAMLYKMIDTLMGLACYASLAHQQVLVSKDVVDVCLELLTSGATEPESKLLASKTLYNVLATPPGGVVAALRTSKVTALNAQLQQLAGLVPDPVSAATSALAPGAANKAISMPPLLAAIMTWVWFLPDYILDHLIESLTSLLARVVVLVWPEGCPGIPVRGGGGAGGGSGGGAGGEEGGGGEAKPVAGPLQAAQQSLPNRSLRQTLTNCFAALCCSAVPTDPRLARCLRGSRLPGRQGGPEEYEAGMGALGGSPGPGVYDTALPARLVRVLLEGRPDGMEVKVALELIDELFAAAESASSAAGAAAAAAGGGSGGGAGAHPAAGGGPNPNEGLADALAEDCLSAGLLRAMSDLAVFPAMRTEAGLQGLSAYVRLSSKLVKRAAASTAGLTPGTPGGLAARLRDSGVPASVAYIAFWPGGKLGLKLEALMTLHELVQLDVAAAEAVVALPNFAVALANTLLGGDPETRKPPKKSGGKNKGGGGGGGGGRGGGGGGADGGGTSAANEANRSLRDQIQDASLDVLSVVLDVSRESDKVWQSLVESGLLSRLLQHVPSFPMAPGLTAELVGMVGTLFREHGAEEEVAALGALQAACVPHLLPLLTHEDGAVQAAAARLLRSVVEDCVRYRRDSVDVEQGDDILRALLAAGPGIDTADAVAAQMAARAAAAAAAAAGTAAAGGGGGNGVKAEPGAEGAAAAAAAPGSAAAAVKMDVDGAAPAAAPAGPGSAEAGAAAGAGAVKPEPEAATAAAPSSGGKGSGGKAAAAAGEPGTRAGTAEPEEAPELVDVTAQGLGIMCAALQASLAAAQAAHIAAARGSPSKAGGAAAAPVPVPLGFEPESLGQLRDLLLTVAALAEAVAGMPAQGHVRRHVARAFAHAAPAVAELSACLQVTFAAQPGGVSVSGLDAWQHGELAAAAARAGSALAAVPVLDVALLPKPKSDEEEEEKAAGAANNRKRAAVSNKRASKEALGAAAAAAAADGVNPGAGGAAAAPPAKRQRTASLAAREAAAAAAAEAEAEAAAAAAVAAGVQRFRSSGGSPLLAAHRTSSGAIDGGAGLLPSLPSGVTRIPPALARAAVGAGGGLPLAGMGAVRAPPPAGGAGSGLLDRSPSTSVDGIGIPRVASFNNGAPGSATAAAAAAAAANAGGARPSVADFKARFMDMKNLNAKLTQELEAARRRAETAETAARQVSAVATARTGEIERLKAQLAAAQRQTDALSASLAEAVRLRDAAEATAAAASRIAAAGGAAGLVQQLAARDAEIDRLLAENARLQRELEELNDIPL</sequence>
<accession>A0A835SK68</accession>
<evidence type="ECO:0000313" key="3">
    <source>
        <dbReference type="EMBL" id="KAG2426482.1"/>
    </source>
</evidence>
<name>A0A835SK68_CHLIN</name>
<evidence type="ECO:0000256" key="2">
    <source>
        <dbReference type="SAM" id="MobiDB-lite"/>
    </source>
</evidence>
<keyword evidence="4" id="KW-1185">Reference proteome</keyword>
<dbReference type="InterPro" id="IPR011989">
    <property type="entry name" value="ARM-like"/>
</dbReference>
<dbReference type="InterPro" id="IPR016024">
    <property type="entry name" value="ARM-type_fold"/>
</dbReference>
<feature type="compositionally biased region" description="Low complexity" evidence="2">
    <location>
        <begin position="862"/>
        <end position="897"/>
    </location>
</feature>
<protein>
    <submittedName>
        <fullName evidence="3">Uncharacterized protein</fullName>
    </submittedName>
</protein>
<dbReference type="OrthoDB" id="548874at2759"/>
<reference evidence="3" key="1">
    <citation type="journal article" date="2020" name="bioRxiv">
        <title>Comparative genomics of Chlamydomonas.</title>
        <authorList>
            <person name="Craig R.J."/>
            <person name="Hasan A.R."/>
            <person name="Ness R.W."/>
            <person name="Keightley P.D."/>
        </authorList>
    </citation>
    <scope>NUCLEOTIDE SEQUENCE</scope>
    <source>
        <strain evidence="3">SAG 7.73</strain>
    </source>
</reference>
<evidence type="ECO:0000313" key="4">
    <source>
        <dbReference type="Proteomes" id="UP000650467"/>
    </source>
</evidence>
<dbReference type="SUPFAM" id="SSF48371">
    <property type="entry name" value="ARM repeat"/>
    <property type="match status" value="1"/>
</dbReference>
<feature type="coiled-coil region" evidence="1">
    <location>
        <begin position="1302"/>
        <end position="1364"/>
    </location>
</feature>
<feature type="compositionally biased region" description="Gly residues" evidence="2">
    <location>
        <begin position="622"/>
        <end position="646"/>
    </location>
</feature>
<dbReference type="Gene3D" id="1.25.10.10">
    <property type="entry name" value="Leucine-rich Repeat Variant"/>
    <property type="match status" value="1"/>
</dbReference>
<comment type="caution">
    <text evidence="3">The sequence shown here is derived from an EMBL/GenBank/DDBJ whole genome shotgun (WGS) entry which is preliminary data.</text>
</comment>
<proteinExistence type="predicted"/>
<gene>
    <name evidence="3" type="ORF">HXX76_011711</name>
</gene>
<keyword evidence="1" id="KW-0175">Coiled coil</keyword>
<dbReference type="PANTHER" id="PTHR13361">
    <property type="entry name" value="WW DOMAIN-BINDING PROTEIN 11"/>
    <property type="match status" value="1"/>
</dbReference>
<dbReference type="Proteomes" id="UP000650467">
    <property type="component" value="Unassembled WGS sequence"/>
</dbReference>
<evidence type="ECO:0000256" key="1">
    <source>
        <dbReference type="SAM" id="Coils"/>
    </source>
</evidence>
<dbReference type="EMBL" id="JAEHOC010000047">
    <property type="protein sequence ID" value="KAG2426482.1"/>
    <property type="molecule type" value="Genomic_DNA"/>
</dbReference>
<dbReference type="GO" id="GO:0005681">
    <property type="term" value="C:spliceosomal complex"/>
    <property type="evidence" value="ECO:0007669"/>
    <property type="project" value="TreeGrafter"/>
</dbReference>
<feature type="compositionally biased region" description="Low complexity" evidence="2">
    <location>
        <begin position="905"/>
        <end position="920"/>
    </location>
</feature>
<feature type="region of interest" description="Disordered" evidence="2">
    <location>
        <begin position="606"/>
        <end position="650"/>
    </location>
</feature>
<organism evidence="3 4">
    <name type="scientific">Chlamydomonas incerta</name>
    <dbReference type="NCBI Taxonomy" id="51695"/>
    <lineage>
        <taxon>Eukaryota</taxon>
        <taxon>Viridiplantae</taxon>
        <taxon>Chlorophyta</taxon>
        <taxon>core chlorophytes</taxon>
        <taxon>Chlorophyceae</taxon>
        <taxon>CS clade</taxon>
        <taxon>Chlamydomonadales</taxon>
        <taxon>Chlamydomonadaceae</taxon>
        <taxon>Chlamydomonas</taxon>
    </lineage>
</organism>
<feature type="compositionally biased region" description="Gly residues" evidence="2">
    <location>
        <begin position="307"/>
        <end position="328"/>
    </location>
</feature>